<proteinExistence type="predicted"/>
<feature type="region of interest" description="Disordered" evidence="1">
    <location>
        <begin position="23"/>
        <end position="108"/>
    </location>
</feature>
<dbReference type="EMBL" id="ML213509">
    <property type="protein sequence ID" value="TFK52214.1"/>
    <property type="molecule type" value="Genomic_DNA"/>
</dbReference>
<keyword evidence="4" id="KW-1185">Reference proteome</keyword>
<accession>A0A5C3N3L9</accession>
<feature type="compositionally biased region" description="Polar residues" evidence="1">
    <location>
        <begin position="84"/>
        <end position="105"/>
    </location>
</feature>
<evidence type="ECO:0000256" key="1">
    <source>
        <dbReference type="SAM" id="MobiDB-lite"/>
    </source>
</evidence>
<keyword evidence="2" id="KW-0732">Signal</keyword>
<reference evidence="3 4" key="1">
    <citation type="journal article" date="2019" name="Nat. Ecol. Evol.">
        <title>Megaphylogeny resolves global patterns of mushroom evolution.</title>
        <authorList>
            <person name="Varga T."/>
            <person name="Krizsan K."/>
            <person name="Foldi C."/>
            <person name="Dima B."/>
            <person name="Sanchez-Garcia M."/>
            <person name="Sanchez-Ramirez S."/>
            <person name="Szollosi G.J."/>
            <person name="Szarkandi J.G."/>
            <person name="Papp V."/>
            <person name="Albert L."/>
            <person name="Andreopoulos W."/>
            <person name="Angelini C."/>
            <person name="Antonin V."/>
            <person name="Barry K.W."/>
            <person name="Bougher N.L."/>
            <person name="Buchanan P."/>
            <person name="Buyck B."/>
            <person name="Bense V."/>
            <person name="Catcheside P."/>
            <person name="Chovatia M."/>
            <person name="Cooper J."/>
            <person name="Damon W."/>
            <person name="Desjardin D."/>
            <person name="Finy P."/>
            <person name="Geml J."/>
            <person name="Haridas S."/>
            <person name="Hughes K."/>
            <person name="Justo A."/>
            <person name="Karasinski D."/>
            <person name="Kautmanova I."/>
            <person name="Kiss B."/>
            <person name="Kocsube S."/>
            <person name="Kotiranta H."/>
            <person name="LaButti K.M."/>
            <person name="Lechner B.E."/>
            <person name="Liimatainen K."/>
            <person name="Lipzen A."/>
            <person name="Lukacs Z."/>
            <person name="Mihaltcheva S."/>
            <person name="Morgado L.N."/>
            <person name="Niskanen T."/>
            <person name="Noordeloos M.E."/>
            <person name="Ohm R.A."/>
            <person name="Ortiz-Santana B."/>
            <person name="Ovrebo C."/>
            <person name="Racz N."/>
            <person name="Riley R."/>
            <person name="Savchenko A."/>
            <person name="Shiryaev A."/>
            <person name="Soop K."/>
            <person name="Spirin V."/>
            <person name="Szebenyi C."/>
            <person name="Tomsovsky M."/>
            <person name="Tulloss R.E."/>
            <person name="Uehling J."/>
            <person name="Grigoriev I.V."/>
            <person name="Vagvolgyi C."/>
            <person name="Papp T."/>
            <person name="Martin F.M."/>
            <person name="Miettinen O."/>
            <person name="Hibbett D.S."/>
            <person name="Nagy L.G."/>
        </authorList>
    </citation>
    <scope>NUCLEOTIDE SEQUENCE [LARGE SCALE GENOMIC DNA]</scope>
    <source>
        <strain evidence="3 4">OMC1185</strain>
    </source>
</reference>
<feature type="chain" id="PRO_5022930731" evidence="2">
    <location>
        <begin position="26"/>
        <end position="123"/>
    </location>
</feature>
<sequence length="123" mass="13618">MTGHSRSCWTSFLSILCCRLRPGDREDGNQQGSADPGEQADGNRMQYMDRSSTLWNEERPGIRPPSCGEVPRSNNRHPIVDADTGQNYSPLMAPRTTSDELSTSGFGAHRDKVSHTYSAESLM</sequence>
<protein>
    <submittedName>
        <fullName evidence="3">Uncharacterized protein</fullName>
    </submittedName>
</protein>
<organism evidence="3 4">
    <name type="scientific">Heliocybe sulcata</name>
    <dbReference type="NCBI Taxonomy" id="5364"/>
    <lineage>
        <taxon>Eukaryota</taxon>
        <taxon>Fungi</taxon>
        <taxon>Dikarya</taxon>
        <taxon>Basidiomycota</taxon>
        <taxon>Agaricomycotina</taxon>
        <taxon>Agaricomycetes</taxon>
        <taxon>Gloeophyllales</taxon>
        <taxon>Gloeophyllaceae</taxon>
        <taxon>Heliocybe</taxon>
    </lineage>
</organism>
<evidence type="ECO:0000313" key="4">
    <source>
        <dbReference type="Proteomes" id="UP000305948"/>
    </source>
</evidence>
<gene>
    <name evidence="3" type="ORF">OE88DRAFT_1657339</name>
</gene>
<evidence type="ECO:0000256" key="2">
    <source>
        <dbReference type="SAM" id="SignalP"/>
    </source>
</evidence>
<evidence type="ECO:0000313" key="3">
    <source>
        <dbReference type="EMBL" id="TFK52214.1"/>
    </source>
</evidence>
<feature type="signal peptide" evidence="2">
    <location>
        <begin position="1"/>
        <end position="25"/>
    </location>
</feature>
<dbReference type="Proteomes" id="UP000305948">
    <property type="component" value="Unassembled WGS sequence"/>
</dbReference>
<dbReference type="AlphaFoldDB" id="A0A5C3N3L9"/>
<name>A0A5C3N3L9_9AGAM</name>